<accession>M2U1I2</accession>
<keyword evidence="3" id="KW-1185">Reference proteome</keyword>
<protein>
    <submittedName>
        <fullName evidence="2">YclG</fullName>
    </submittedName>
</protein>
<evidence type="ECO:0000313" key="2">
    <source>
        <dbReference type="EMBL" id="EMD81693.1"/>
    </source>
</evidence>
<reference evidence="2 3" key="1">
    <citation type="journal article" date="2013" name="Genome Announc.">
        <title>Draft Genome Sequence of Strain JLT2015T, Belonging to the Family Sphingomonadaceae of the Alphaproteobacteria.</title>
        <authorList>
            <person name="Tang K."/>
            <person name="Liu K."/>
            <person name="Li S."/>
            <person name="Jiao N."/>
        </authorList>
    </citation>
    <scope>NUCLEOTIDE SEQUENCE [LARGE SCALE GENOMIC DNA]</scope>
    <source>
        <strain evidence="2 3">JLT2015</strain>
    </source>
</reference>
<comment type="caution">
    <text evidence="2">The sequence shown here is derived from an EMBL/GenBank/DDBJ whole genome shotgun (WGS) entry which is preliminary data.</text>
</comment>
<gene>
    <name evidence="2" type="ORF">C725_2936</name>
</gene>
<dbReference type="Gene3D" id="2.160.20.10">
    <property type="entry name" value="Single-stranded right-handed beta-helix, Pectin lyase-like"/>
    <property type="match status" value="1"/>
</dbReference>
<feature type="chain" id="PRO_5004026381" evidence="1">
    <location>
        <begin position="23"/>
        <end position="556"/>
    </location>
</feature>
<dbReference type="AlphaFoldDB" id="M2U1I2"/>
<dbReference type="InterPro" id="IPR012334">
    <property type="entry name" value="Pectin_lyas_fold"/>
</dbReference>
<name>M2U1I2_9SPHN</name>
<dbReference type="EMBL" id="AMRV01000019">
    <property type="protein sequence ID" value="EMD81693.1"/>
    <property type="molecule type" value="Genomic_DNA"/>
</dbReference>
<dbReference type="SUPFAM" id="SSF51126">
    <property type="entry name" value="Pectin lyase-like"/>
    <property type="match status" value="1"/>
</dbReference>
<evidence type="ECO:0000313" key="3">
    <source>
        <dbReference type="Proteomes" id="UP000011717"/>
    </source>
</evidence>
<keyword evidence="1" id="KW-0732">Signal</keyword>
<feature type="signal peptide" evidence="1">
    <location>
        <begin position="1"/>
        <end position="22"/>
    </location>
</feature>
<sequence length="556" mass="60484">MNELTRRTALASLAGMAVTAYAAAARPFPNHLLNGGDNRDRKLGFNIQRATLRPAMHGIFSGNQDQRAALLDFVRDAAKERRTIEWGALDISLDVVSPTNGRRGLVIPSGSHWVMHPEMRIRALPNASSHYEILNILDEEDIVIEGNGARLIGERDTHRGAEGEWGFGLSVRGARNVLVENLIAEDCWGDGFYIGSGRRKYSQDILFRNTKAIRARRNGLSLISVRGFLSEDHESAHTFGSAPQWGVDIEPNDPREYLEDVTFNRTRTRNSDGIGFGIYLAALTSSPNPVSISLVDCSDAKSVAGFSVTSARDIGGRIDLIRARSDKAGEAGISIRRKAVSGPFVRVVEPVITDWNRNSVTPAAAASAISIFAPGGDDGSEALGAVDIIAPDIRLTNKNADASAAIFVKDQRHTDPAPLDHIRILDPVDLAGLRVFLSAETAEFRDRHQVSRRLLPDVDMILESANSFVHNIVQVSKTREYTLAGTQPVGTELAFEIAGGRGSGRICVPKGEQLSTAERDHLRAISSSQDGATLRVRKTGADTWTILEQTGSWTIE</sequence>
<dbReference type="RefSeq" id="WP_008603900.1">
    <property type="nucleotide sequence ID" value="NZ_AMRV01000019.1"/>
</dbReference>
<dbReference type="InterPro" id="IPR011050">
    <property type="entry name" value="Pectin_lyase_fold/virulence"/>
</dbReference>
<evidence type="ECO:0000256" key="1">
    <source>
        <dbReference type="SAM" id="SignalP"/>
    </source>
</evidence>
<dbReference type="Proteomes" id="UP000011717">
    <property type="component" value="Unassembled WGS sequence"/>
</dbReference>
<organism evidence="2 3">
    <name type="scientific">Pacificimonas flava</name>
    <dbReference type="NCBI Taxonomy" id="1234595"/>
    <lineage>
        <taxon>Bacteria</taxon>
        <taxon>Pseudomonadati</taxon>
        <taxon>Pseudomonadota</taxon>
        <taxon>Alphaproteobacteria</taxon>
        <taxon>Sphingomonadales</taxon>
        <taxon>Sphingosinicellaceae</taxon>
        <taxon>Pacificimonas</taxon>
    </lineage>
</organism>
<proteinExistence type="predicted"/>
<dbReference type="OrthoDB" id="7482115at2"/>